<evidence type="ECO:0000256" key="7">
    <source>
        <dbReference type="ARBA" id="ARBA00022917"/>
    </source>
</evidence>
<comment type="subcellular location">
    <subcellularLocation>
        <location evidence="1 12">Cytoplasm</location>
    </subcellularLocation>
</comment>
<evidence type="ECO:0000256" key="10">
    <source>
        <dbReference type="ARBA" id="ARBA00047552"/>
    </source>
</evidence>
<evidence type="ECO:0000256" key="4">
    <source>
        <dbReference type="ARBA" id="ARBA00022598"/>
    </source>
</evidence>
<dbReference type="PANTHER" id="PTHR11946:SF93">
    <property type="entry name" value="VALINE--TRNA LIGASE, CHLOROPLASTIC_MITOCHONDRIAL 2"/>
    <property type="match status" value="1"/>
</dbReference>
<dbReference type="InterPro" id="IPR009008">
    <property type="entry name" value="Val/Leu/Ile-tRNA-synth_edit"/>
</dbReference>
<dbReference type="AlphaFoldDB" id="A0A5C6XBP5"/>
<dbReference type="Pfam" id="PF08264">
    <property type="entry name" value="Anticodon_1"/>
    <property type="match status" value="1"/>
</dbReference>
<dbReference type="InterPro" id="IPR014729">
    <property type="entry name" value="Rossmann-like_a/b/a_fold"/>
</dbReference>
<evidence type="ECO:0000256" key="1">
    <source>
        <dbReference type="ARBA" id="ARBA00004496"/>
    </source>
</evidence>
<comment type="domain">
    <text evidence="12">ValRS has two distinct active sites: one for aminoacylation and one for editing. The misactivated threonine is translocated from the active site to the editing site.</text>
</comment>
<keyword evidence="3 12" id="KW-0963">Cytoplasm</keyword>
<feature type="binding site" evidence="12">
    <location>
        <position position="531"/>
    </location>
    <ligand>
        <name>ATP</name>
        <dbReference type="ChEBI" id="CHEBI:30616"/>
    </ligand>
</feature>
<keyword evidence="9 12" id="KW-0030">Aminoacyl-tRNA synthetase</keyword>
<dbReference type="SUPFAM" id="SSF47323">
    <property type="entry name" value="Anticodon-binding domain of a subclass of class I aminoacyl-tRNA synthetases"/>
    <property type="match status" value="1"/>
</dbReference>
<evidence type="ECO:0000259" key="13">
    <source>
        <dbReference type="Pfam" id="PF00133"/>
    </source>
</evidence>
<dbReference type="SUPFAM" id="SSF46589">
    <property type="entry name" value="tRNA-binding arm"/>
    <property type="match status" value="1"/>
</dbReference>
<evidence type="ECO:0000313" key="16">
    <source>
        <dbReference type="EMBL" id="TXD38831.1"/>
    </source>
</evidence>
<feature type="short sequence motif" description="'HIGH' region" evidence="12">
    <location>
        <begin position="47"/>
        <end position="57"/>
    </location>
</feature>
<feature type="domain" description="Methionyl/Valyl/Leucyl/Isoleucyl-tRNA synthetase anticodon-binding" evidence="14">
    <location>
        <begin position="648"/>
        <end position="799"/>
    </location>
</feature>
<sequence length="936" mass="106264">MRFMKVDETYDPTRVESDWYEFWTEKGFFKADATSEKPPYTIMIPPPNVTGSLHMGHALFVTLQDLLIRWKRMQGYEALWLPGTDHAGIATQVMVERQLAKEGTDRHELGREAFIERVWDWKREHGGRIIDQLKHMGASCDWDRERFTLDEGLSKAVREAFVTLFEQGLIYRAERMVDWDPVGQTVLSDLEVDREEEPGKFWYMRYPLADGSGHIVVGTTRPETMLGDTAVAVHPDDERYASMIGKMIDLPIVGRQIPIIADTVLPDPEKGTGAVKVTPAHDPNDFECGKRHDLELIQVIGFDAKMISPAPEDFVGLDRYEVRKLVIQRFEELGLLEKIEDRPFAPGRSSRTGVIVEPLPMLQWFVKGKPLADPAIEAVESGQTEIIPEVWKKTYDHFMYNIRDWCISRQLWWGHQIPAWYCQECDEVIVTRHDPTTCTACGSSNIKRDEDVLDTWFSSALWPFSTLGWPEKTPELEKFYTTQVLETGFDILFFWVARMMMMGIHFMGEVPFEKVFLHAMVRDAEGRKMSKTSGNVIDPLHMIYGAKAEELDPTIHAELLRQYPEGVDPQGADALRFTLAIYAAQGRDVKLDIKRIEGYRAFLNKLWNGARFALMNLKDFEPAAYTTFDGDWQDGEAPFDLSAISTADKWILARLNDTIETVENALEGFRFNEAAQELYHFVWGAFCDWYIELIKPTLYEDGEEFAARGNATRGVLLYTLDVILRLMHPIAPYITEDIWQSLPRGEGGPESVMVSTWPKVRPELAFADERASMETLIELITAIRAIRGETNVKPGQTIEDVYFVTEDAEQARLIEAGAAYIQRQARVDAVRVVGREEGNALSAAATAVAAGVDIRIPLAGLIDIEEERARISKELDRVRDDIAFVSKKLGNEKFVAKAPEAIVAKEREKLAAYQEELATLEKSLAEIEALAASNQA</sequence>
<evidence type="ECO:0000313" key="17">
    <source>
        <dbReference type="Proteomes" id="UP000321412"/>
    </source>
</evidence>
<organism evidence="16 17">
    <name type="scientific">Lujinxingia vulgaris</name>
    <dbReference type="NCBI Taxonomy" id="2600176"/>
    <lineage>
        <taxon>Bacteria</taxon>
        <taxon>Deltaproteobacteria</taxon>
        <taxon>Bradymonadales</taxon>
        <taxon>Lujinxingiaceae</taxon>
        <taxon>Lujinxingia</taxon>
    </lineage>
</organism>
<evidence type="ECO:0000256" key="9">
    <source>
        <dbReference type="ARBA" id="ARBA00023146"/>
    </source>
</evidence>
<gene>
    <name evidence="12" type="primary">valS</name>
    <name evidence="16" type="ORF">FRC98_00050</name>
</gene>
<dbReference type="GO" id="GO:0005829">
    <property type="term" value="C:cytosol"/>
    <property type="evidence" value="ECO:0007669"/>
    <property type="project" value="TreeGrafter"/>
</dbReference>
<dbReference type="GO" id="GO:0005524">
    <property type="term" value="F:ATP binding"/>
    <property type="evidence" value="ECO:0007669"/>
    <property type="project" value="UniProtKB-UniRule"/>
</dbReference>
<evidence type="ECO:0000256" key="12">
    <source>
        <dbReference type="HAMAP-Rule" id="MF_02004"/>
    </source>
</evidence>
<dbReference type="HAMAP" id="MF_02004">
    <property type="entry name" value="Val_tRNA_synth_type1"/>
    <property type="match status" value="1"/>
</dbReference>
<dbReference type="PANTHER" id="PTHR11946">
    <property type="entry name" value="VALYL-TRNA SYNTHETASES"/>
    <property type="match status" value="1"/>
</dbReference>
<dbReference type="CDD" id="cd00817">
    <property type="entry name" value="ValRS_core"/>
    <property type="match status" value="1"/>
</dbReference>
<evidence type="ECO:0000256" key="2">
    <source>
        <dbReference type="ARBA" id="ARBA00011245"/>
    </source>
</evidence>
<proteinExistence type="inferred from homology"/>
<dbReference type="OrthoDB" id="9810365at2"/>
<dbReference type="FunFam" id="3.90.740.10:FF:000008">
    <property type="entry name" value="Valine--tRNA ligase, mitochondrial"/>
    <property type="match status" value="1"/>
</dbReference>
<dbReference type="InterPro" id="IPR013155">
    <property type="entry name" value="M/V/L/I-tRNA-synth_anticd-bd"/>
</dbReference>
<protein>
    <recommendedName>
        <fullName evidence="12">Valine--tRNA ligase</fullName>
        <ecNumber evidence="12">6.1.1.9</ecNumber>
    </recommendedName>
    <alternativeName>
        <fullName evidence="12">Valyl-tRNA synthetase</fullName>
        <shortName evidence="12">ValRS</shortName>
    </alternativeName>
</protein>
<dbReference type="GO" id="GO:0006438">
    <property type="term" value="P:valyl-tRNA aminoacylation"/>
    <property type="evidence" value="ECO:0007669"/>
    <property type="project" value="UniProtKB-UniRule"/>
</dbReference>
<dbReference type="CDD" id="cd07962">
    <property type="entry name" value="Anticodon_Ia_Val"/>
    <property type="match status" value="1"/>
</dbReference>
<dbReference type="PROSITE" id="PS00178">
    <property type="entry name" value="AA_TRNA_LIGASE_I"/>
    <property type="match status" value="1"/>
</dbReference>
<dbReference type="InterPro" id="IPR037118">
    <property type="entry name" value="Val-tRNA_synth_C_sf"/>
</dbReference>
<dbReference type="PRINTS" id="PR00986">
    <property type="entry name" value="TRNASYNTHVAL"/>
</dbReference>
<dbReference type="InterPro" id="IPR001412">
    <property type="entry name" value="aa-tRNA-synth_I_CS"/>
</dbReference>
<dbReference type="Pfam" id="PF00133">
    <property type="entry name" value="tRNA-synt_1"/>
    <property type="match status" value="1"/>
</dbReference>
<comment type="caution">
    <text evidence="16">The sequence shown here is derived from an EMBL/GenBank/DDBJ whole genome shotgun (WGS) entry which is preliminary data.</text>
</comment>
<keyword evidence="4 12" id="KW-0436">Ligase</keyword>
<feature type="short sequence motif" description="'KMSKS' region" evidence="12">
    <location>
        <begin position="528"/>
        <end position="532"/>
    </location>
</feature>
<dbReference type="Pfam" id="PF10458">
    <property type="entry name" value="Val_tRNA-synt_C"/>
    <property type="match status" value="1"/>
</dbReference>
<dbReference type="FunFam" id="3.40.50.620:FF:000032">
    <property type="entry name" value="Valine--tRNA ligase"/>
    <property type="match status" value="1"/>
</dbReference>
<comment type="function">
    <text evidence="12">Catalyzes the attachment of valine to tRNA(Val). As ValRS can inadvertently accommodate and process structurally similar amino acids such as threonine, to avoid such errors, it has a 'posttransfer' editing activity that hydrolyzes mischarged Thr-tRNA(Val) in a tRNA-dependent manner.</text>
</comment>
<evidence type="ECO:0000256" key="11">
    <source>
        <dbReference type="ARBA" id="ARBA00060830"/>
    </source>
</evidence>
<keyword evidence="5 12" id="KW-0547">Nucleotide-binding</keyword>
<comment type="similarity">
    <text evidence="11 12">Belongs to the class-I aminoacyl-tRNA synthetase family. ValS type 1 subfamily.</text>
</comment>
<dbReference type="InterPro" id="IPR033705">
    <property type="entry name" value="Anticodon_Ia_Val"/>
</dbReference>
<dbReference type="Gene3D" id="1.10.730.10">
    <property type="entry name" value="Isoleucyl-tRNA Synthetase, Domain 1"/>
    <property type="match status" value="1"/>
</dbReference>
<evidence type="ECO:0000256" key="3">
    <source>
        <dbReference type="ARBA" id="ARBA00022490"/>
    </source>
</evidence>
<dbReference type="EMBL" id="VOSM01000001">
    <property type="protein sequence ID" value="TXD38831.1"/>
    <property type="molecule type" value="Genomic_DNA"/>
</dbReference>
<dbReference type="Proteomes" id="UP000321412">
    <property type="component" value="Unassembled WGS sequence"/>
</dbReference>
<comment type="subunit">
    <text evidence="2 12">Monomer.</text>
</comment>
<dbReference type="GO" id="GO:0004832">
    <property type="term" value="F:valine-tRNA ligase activity"/>
    <property type="evidence" value="ECO:0007669"/>
    <property type="project" value="UniProtKB-UniRule"/>
</dbReference>
<feature type="coiled-coil region" evidence="12">
    <location>
        <begin position="861"/>
        <end position="930"/>
    </location>
</feature>
<dbReference type="SUPFAM" id="SSF50677">
    <property type="entry name" value="ValRS/IleRS/LeuRS editing domain"/>
    <property type="match status" value="1"/>
</dbReference>
<evidence type="ECO:0000256" key="5">
    <source>
        <dbReference type="ARBA" id="ARBA00022741"/>
    </source>
</evidence>
<dbReference type="Gene3D" id="3.40.50.620">
    <property type="entry name" value="HUPs"/>
    <property type="match status" value="2"/>
</dbReference>
<comment type="domain">
    <text evidence="12">The C-terminal coiled-coil domain is crucial for aminoacylation activity.</text>
</comment>
<dbReference type="InterPro" id="IPR010978">
    <property type="entry name" value="tRNA-bd_arm"/>
</dbReference>
<keyword evidence="17" id="KW-1185">Reference proteome</keyword>
<dbReference type="EC" id="6.1.1.9" evidence="12"/>
<reference evidence="16 17" key="1">
    <citation type="submission" date="2019-08" db="EMBL/GenBank/DDBJ databases">
        <title>Bradymonadales sp. TMQ4.</title>
        <authorList>
            <person name="Liang Q."/>
        </authorList>
    </citation>
    <scope>NUCLEOTIDE SEQUENCE [LARGE SCALE GENOMIC DNA]</scope>
    <source>
        <strain evidence="16 17">TMQ4</strain>
    </source>
</reference>
<keyword evidence="7 12" id="KW-0648">Protein biosynthesis</keyword>
<accession>A0A5C6XBP5</accession>
<dbReference type="FunFam" id="1.10.287.380:FF:000001">
    <property type="entry name" value="Valine--tRNA ligase"/>
    <property type="match status" value="1"/>
</dbReference>
<comment type="catalytic activity">
    <reaction evidence="10 12">
        <text>tRNA(Val) + L-valine + ATP = L-valyl-tRNA(Val) + AMP + diphosphate</text>
        <dbReference type="Rhea" id="RHEA:10704"/>
        <dbReference type="Rhea" id="RHEA-COMP:9672"/>
        <dbReference type="Rhea" id="RHEA-COMP:9708"/>
        <dbReference type="ChEBI" id="CHEBI:30616"/>
        <dbReference type="ChEBI" id="CHEBI:33019"/>
        <dbReference type="ChEBI" id="CHEBI:57762"/>
        <dbReference type="ChEBI" id="CHEBI:78442"/>
        <dbReference type="ChEBI" id="CHEBI:78537"/>
        <dbReference type="ChEBI" id="CHEBI:456215"/>
        <dbReference type="EC" id="6.1.1.9"/>
    </reaction>
</comment>
<dbReference type="Gene3D" id="1.10.287.380">
    <property type="entry name" value="Valyl-tRNA synthetase, C-terminal domain"/>
    <property type="match status" value="1"/>
</dbReference>
<dbReference type="Gene3D" id="3.90.740.10">
    <property type="entry name" value="Valyl/Leucyl/Isoleucyl-tRNA synthetase, editing domain"/>
    <property type="match status" value="2"/>
</dbReference>
<dbReference type="SUPFAM" id="SSF52374">
    <property type="entry name" value="Nucleotidylyl transferase"/>
    <property type="match status" value="1"/>
</dbReference>
<dbReference type="InterPro" id="IPR002300">
    <property type="entry name" value="aa-tRNA-synth_Ia"/>
</dbReference>
<keyword evidence="6 12" id="KW-0067">ATP-binding</keyword>
<dbReference type="NCBIfam" id="NF004349">
    <property type="entry name" value="PRK05729.1"/>
    <property type="match status" value="1"/>
</dbReference>
<evidence type="ECO:0000256" key="8">
    <source>
        <dbReference type="ARBA" id="ARBA00023054"/>
    </source>
</evidence>
<feature type="domain" description="Valyl-tRNA synthetase tRNA-binding arm" evidence="15">
    <location>
        <begin position="863"/>
        <end position="927"/>
    </location>
</feature>
<dbReference type="NCBIfam" id="TIGR00422">
    <property type="entry name" value="valS"/>
    <property type="match status" value="1"/>
</dbReference>
<dbReference type="InterPro" id="IPR002303">
    <property type="entry name" value="Valyl-tRNA_ligase"/>
</dbReference>
<dbReference type="GO" id="GO:0002161">
    <property type="term" value="F:aminoacyl-tRNA deacylase activity"/>
    <property type="evidence" value="ECO:0007669"/>
    <property type="project" value="InterPro"/>
</dbReference>
<feature type="domain" description="Aminoacyl-tRNA synthetase class Ia" evidence="13">
    <location>
        <begin position="19"/>
        <end position="592"/>
    </location>
</feature>
<dbReference type="InterPro" id="IPR019499">
    <property type="entry name" value="Val-tRNA_synth_tRNA-bd"/>
</dbReference>
<name>A0A5C6XBP5_9DELT</name>
<dbReference type="InterPro" id="IPR009080">
    <property type="entry name" value="tRNAsynth_Ia_anticodon-bd"/>
</dbReference>
<evidence type="ECO:0000259" key="14">
    <source>
        <dbReference type="Pfam" id="PF08264"/>
    </source>
</evidence>
<evidence type="ECO:0000256" key="6">
    <source>
        <dbReference type="ARBA" id="ARBA00022840"/>
    </source>
</evidence>
<keyword evidence="8 12" id="KW-0175">Coiled coil</keyword>
<evidence type="ECO:0000259" key="15">
    <source>
        <dbReference type="Pfam" id="PF10458"/>
    </source>
</evidence>